<dbReference type="GO" id="GO:0006508">
    <property type="term" value="P:proteolysis"/>
    <property type="evidence" value="ECO:0007669"/>
    <property type="project" value="InterPro"/>
</dbReference>
<keyword evidence="3" id="KW-0645">Protease</keyword>
<reference evidence="3" key="2">
    <citation type="submission" date="2020-09" db="EMBL/GenBank/DDBJ databases">
        <authorList>
            <person name="Sun Q."/>
            <person name="Ohkuma M."/>
        </authorList>
    </citation>
    <scope>NUCLEOTIDE SEQUENCE</scope>
    <source>
        <strain evidence="3">JCM 30804</strain>
    </source>
</reference>
<comment type="similarity">
    <text evidence="1">Belongs to the peptidase S13 family.</text>
</comment>
<gene>
    <name evidence="3" type="primary">dacB</name>
    <name evidence="3" type="ORF">GCM10009332_30020</name>
</gene>
<dbReference type="Gene3D" id="3.50.80.20">
    <property type="entry name" value="D-Ala-D-Ala carboxypeptidase C, peptidase S13"/>
    <property type="match status" value="1"/>
</dbReference>
<dbReference type="PANTHER" id="PTHR30023">
    <property type="entry name" value="D-ALANYL-D-ALANINE CARBOXYPEPTIDASE"/>
    <property type="match status" value="1"/>
</dbReference>
<dbReference type="GO" id="GO:0004185">
    <property type="term" value="F:serine-type carboxypeptidase activity"/>
    <property type="evidence" value="ECO:0007669"/>
    <property type="project" value="InterPro"/>
</dbReference>
<dbReference type="GO" id="GO:0000270">
    <property type="term" value="P:peptidoglycan metabolic process"/>
    <property type="evidence" value="ECO:0007669"/>
    <property type="project" value="TreeGrafter"/>
</dbReference>
<dbReference type="EMBL" id="BMPZ01000011">
    <property type="protein sequence ID" value="GGI90697.1"/>
    <property type="molecule type" value="Genomic_DNA"/>
</dbReference>
<dbReference type="NCBIfam" id="TIGR00666">
    <property type="entry name" value="PBP4"/>
    <property type="match status" value="1"/>
</dbReference>
<dbReference type="SUPFAM" id="SSF56601">
    <property type="entry name" value="beta-lactamase/transpeptidase-like"/>
    <property type="match status" value="1"/>
</dbReference>
<keyword evidence="4" id="KW-1185">Reference proteome</keyword>
<evidence type="ECO:0000313" key="4">
    <source>
        <dbReference type="Proteomes" id="UP000613743"/>
    </source>
</evidence>
<dbReference type="Gene3D" id="3.40.710.10">
    <property type="entry name" value="DD-peptidase/beta-lactamase superfamily"/>
    <property type="match status" value="2"/>
</dbReference>
<reference evidence="3" key="1">
    <citation type="journal article" date="2014" name="Int. J. Syst. Evol. Microbiol.">
        <title>Complete genome sequence of Corynebacterium casei LMG S-19264T (=DSM 44701T), isolated from a smear-ripened cheese.</title>
        <authorList>
            <consortium name="US DOE Joint Genome Institute (JGI-PGF)"/>
            <person name="Walter F."/>
            <person name="Albersmeier A."/>
            <person name="Kalinowski J."/>
            <person name="Ruckert C."/>
        </authorList>
    </citation>
    <scope>NUCLEOTIDE SEQUENCE</scope>
    <source>
        <strain evidence="3">JCM 30804</strain>
    </source>
</reference>
<organism evidence="3 4">
    <name type="scientific">Shewanella gelidii</name>
    <dbReference type="NCBI Taxonomy" id="1642821"/>
    <lineage>
        <taxon>Bacteria</taxon>
        <taxon>Pseudomonadati</taxon>
        <taxon>Pseudomonadota</taxon>
        <taxon>Gammaproteobacteria</taxon>
        <taxon>Alteromonadales</taxon>
        <taxon>Shewanellaceae</taxon>
        <taxon>Shewanella</taxon>
    </lineage>
</organism>
<dbReference type="PRINTS" id="PR00922">
    <property type="entry name" value="DADACBPTASE3"/>
</dbReference>
<name>A0A917NCZ9_9GAMM</name>
<dbReference type="Proteomes" id="UP000613743">
    <property type="component" value="Unassembled WGS sequence"/>
</dbReference>
<keyword evidence="3" id="KW-0121">Carboxypeptidase</keyword>
<dbReference type="AlphaFoldDB" id="A0A917NCZ9"/>
<keyword evidence="2" id="KW-0378">Hydrolase</keyword>
<proteinExistence type="inferred from homology"/>
<evidence type="ECO:0000313" key="3">
    <source>
        <dbReference type="EMBL" id="GGI90697.1"/>
    </source>
</evidence>
<dbReference type="InterPro" id="IPR012338">
    <property type="entry name" value="Beta-lactam/transpept-like"/>
</dbReference>
<comment type="caution">
    <text evidence="3">The sequence shown here is derived from an EMBL/GenBank/DDBJ whole genome shotgun (WGS) entry which is preliminary data.</text>
</comment>
<dbReference type="InterPro" id="IPR000667">
    <property type="entry name" value="Peptidase_S13"/>
</dbReference>
<sequence>MQAQDINKLEPSILEAFPPSSVYAAYIYDLESNKVLLSKNSEQLMSPASTLKLLTAVAATRVLGNDFRFKTDIATKHAVHSERILGNLYIRFHGDPTLSSDSLMSLLQGLKQKGVKRVDGDVILVGDDQAPSKAPGWVWDDLGICYAAPVSAFMIDGNCVPAALVPQLATYVGKVVKKRNLPITVNSNATFDKKRQQAFCKLEMTSTYKNYFYLTGCHQGDRSLNLEIAVNNPKQFALDIVRQQLNSLNIKVRGQIRLTDVSPMGLVTIGTVYSPPLSQMVEAVLLESNNLISDGLLKQLGRQLYGGKQSFEKGVAALKRTIQREGIDLSEAVIVDGSGLSRYNLISATQLANVLKLIATRPLYQRILQNLPIAGVSGTLKYRAGFNRETLRHRVQAKTGSMQGMSNFAGFIMNKQGEPTYAFVILENGLSLNGKTTNAATALAKFISKK</sequence>
<dbReference type="PANTHER" id="PTHR30023:SF0">
    <property type="entry name" value="PENICILLIN-SENSITIVE CARBOXYPEPTIDASE A"/>
    <property type="match status" value="1"/>
</dbReference>
<protein>
    <submittedName>
        <fullName evidence="3">D-alanyl-D-alanine carboxypeptidase</fullName>
    </submittedName>
</protein>
<accession>A0A917NCZ9</accession>
<dbReference type="Pfam" id="PF02113">
    <property type="entry name" value="Peptidase_S13"/>
    <property type="match status" value="1"/>
</dbReference>
<evidence type="ECO:0000256" key="2">
    <source>
        <dbReference type="ARBA" id="ARBA00022801"/>
    </source>
</evidence>
<evidence type="ECO:0000256" key="1">
    <source>
        <dbReference type="ARBA" id="ARBA00006096"/>
    </source>
</evidence>